<dbReference type="PANTHER" id="PTHR36836">
    <property type="entry name" value="COLANIC ACID BIOSYNTHESIS PROTEIN WCAK"/>
    <property type="match status" value="1"/>
</dbReference>
<name>A0A0F9TWK5_9ZZZZ</name>
<gene>
    <name evidence="2" type="ORF">LCGC14_0296550</name>
</gene>
<sequence length="422" mass="47628">MHYVVCGSDPGTSNLGVSALGNSAVEGLYKDNKTNKFTILDSLKGLRTLNYSVSSGFVNVTLCGAKLSKKFYQKESYINLKFNCFFNGYFNNNCKHLLSADVFLDVSGGDSFTDLYGKFRFNLVNAPKYFALKNNIPLVLLPQTYGPFISESTKNEARNIVINSKMAWARDLRSYEVLKQLLGDNFDPNRHRVGVDMAFALPVKRSDNKVNQKVLNWLNEGSINKVIGLNISGLIYNNPEEAKNRYKFKTEYNICIEQLLTYILDKTDYKVVLIPHVLTSPLGDYESDFKANKQLIAKLGLENSKRIEMQDANLDQCEVKWLISQMTWFMGTRMHATIAALSTRTPVCTISYSDKALGVFESCGVGYSVIDPRKLNTEQVLSEVINSLSNKSKLQFDLDACVPKVCIDAKNQLQEIDRYLRN</sequence>
<organism evidence="2">
    <name type="scientific">marine sediment metagenome</name>
    <dbReference type="NCBI Taxonomy" id="412755"/>
    <lineage>
        <taxon>unclassified sequences</taxon>
        <taxon>metagenomes</taxon>
        <taxon>ecological metagenomes</taxon>
    </lineage>
</organism>
<dbReference type="EMBL" id="LAZR01000181">
    <property type="protein sequence ID" value="KKN83719.1"/>
    <property type="molecule type" value="Genomic_DNA"/>
</dbReference>
<dbReference type="PANTHER" id="PTHR36836:SF1">
    <property type="entry name" value="COLANIC ACID BIOSYNTHESIS PROTEIN WCAK"/>
    <property type="match status" value="1"/>
</dbReference>
<feature type="domain" description="Polysaccharide pyruvyl transferase" evidence="1">
    <location>
        <begin position="73"/>
        <end position="353"/>
    </location>
</feature>
<protein>
    <recommendedName>
        <fullName evidence="1">Polysaccharide pyruvyl transferase domain-containing protein</fullName>
    </recommendedName>
</protein>
<accession>A0A0F9TWK5</accession>
<proteinExistence type="predicted"/>
<dbReference type="InterPro" id="IPR007345">
    <property type="entry name" value="Polysacch_pyruvyl_Trfase"/>
</dbReference>
<evidence type="ECO:0000313" key="2">
    <source>
        <dbReference type="EMBL" id="KKN83719.1"/>
    </source>
</evidence>
<reference evidence="2" key="1">
    <citation type="journal article" date="2015" name="Nature">
        <title>Complex archaea that bridge the gap between prokaryotes and eukaryotes.</title>
        <authorList>
            <person name="Spang A."/>
            <person name="Saw J.H."/>
            <person name="Jorgensen S.L."/>
            <person name="Zaremba-Niedzwiedzka K."/>
            <person name="Martijn J."/>
            <person name="Lind A.E."/>
            <person name="van Eijk R."/>
            <person name="Schleper C."/>
            <person name="Guy L."/>
            <person name="Ettema T.J."/>
        </authorList>
    </citation>
    <scope>NUCLEOTIDE SEQUENCE</scope>
</reference>
<comment type="caution">
    <text evidence="2">The sequence shown here is derived from an EMBL/GenBank/DDBJ whole genome shotgun (WGS) entry which is preliminary data.</text>
</comment>
<dbReference type="AlphaFoldDB" id="A0A0F9TWK5"/>
<evidence type="ECO:0000259" key="1">
    <source>
        <dbReference type="Pfam" id="PF04230"/>
    </source>
</evidence>
<dbReference type="Pfam" id="PF04230">
    <property type="entry name" value="PS_pyruv_trans"/>
    <property type="match status" value="1"/>
</dbReference>